<keyword evidence="3" id="KW-0547">Nucleotide-binding</keyword>
<dbReference type="Gene3D" id="4.10.970.10">
    <property type="entry name" value="Ku70, bridge and pillars"/>
    <property type="match status" value="1"/>
</dbReference>
<dbReference type="Pfam" id="PF03730">
    <property type="entry name" value="Ku_C"/>
    <property type="match status" value="1"/>
</dbReference>
<dbReference type="GO" id="GO:0016787">
    <property type="term" value="F:hydrolase activity"/>
    <property type="evidence" value="ECO:0007669"/>
    <property type="project" value="UniProtKB-KW"/>
</dbReference>
<comment type="similarity">
    <text evidence="2">Belongs to the ku70 family.</text>
</comment>
<keyword evidence="5" id="KW-0378">Hydrolase</keyword>
<dbReference type="PROSITE" id="PS50800">
    <property type="entry name" value="SAP"/>
    <property type="match status" value="1"/>
</dbReference>
<dbReference type="GO" id="GO:0042162">
    <property type="term" value="F:telomeric DNA binding"/>
    <property type="evidence" value="ECO:0007669"/>
    <property type="project" value="InterPro"/>
</dbReference>
<dbReference type="GO" id="GO:0000723">
    <property type="term" value="P:telomere maintenance"/>
    <property type="evidence" value="ECO:0007669"/>
    <property type="project" value="InterPro"/>
</dbReference>
<dbReference type="Pfam" id="PF02735">
    <property type="entry name" value="Ku"/>
    <property type="match status" value="1"/>
</dbReference>
<keyword evidence="11" id="KW-0539">Nucleus</keyword>
<dbReference type="GO" id="GO:0006303">
    <property type="term" value="P:double-strand break repair via nonhomologous end joining"/>
    <property type="evidence" value="ECO:0007669"/>
    <property type="project" value="InterPro"/>
</dbReference>
<keyword evidence="7" id="KW-0067">ATP-binding</keyword>
<dbReference type="InterPro" id="IPR016194">
    <property type="entry name" value="SPOC-like_C_dom_sf"/>
</dbReference>
<evidence type="ECO:0000256" key="2">
    <source>
        <dbReference type="ARBA" id="ARBA00005240"/>
    </source>
</evidence>
<dbReference type="InterPro" id="IPR047087">
    <property type="entry name" value="KU70_core_dom"/>
</dbReference>
<feature type="region of interest" description="Disordered" evidence="12">
    <location>
        <begin position="289"/>
        <end position="324"/>
    </location>
</feature>
<keyword evidence="9" id="KW-0233">DNA recombination</keyword>
<organism evidence="14 15">
    <name type="scientific">Geodia barretti</name>
    <name type="common">Barrett's horny sponge</name>
    <dbReference type="NCBI Taxonomy" id="519541"/>
    <lineage>
        <taxon>Eukaryota</taxon>
        <taxon>Metazoa</taxon>
        <taxon>Porifera</taxon>
        <taxon>Demospongiae</taxon>
        <taxon>Heteroscleromorpha</taxon>
        <taxon>Tetractinellida</taxon>
        <taxon>Astrophorina</taxon>
        <taxon>Geodiidae</taxon>
        <taxon>Geodia</taxon>
    </lineage>
</organism>
<evidence type="ECO:0000313" key="15">
    <source>
        <dbReference type="Proteomes" id="UP001174909"/>
    </source>
</evidence>
<evidence type="ECO:0000256" key="4">
    <source>
        <dbReference type="ARBA" id="ARBA00022763"/>
    </source>
</evidence>
<dbReference type="Proteomes" id="UP001174909">
    <property type="component" value="Unassembled WGS sequence"/>
</dbReference>
<dbReference type="GO" id="GO:0005524">
    <property type="term" value="F:ATP binding"/>
    <property type="evidence" value="ECO:0007669"/>
    <property type="project" value="UniProtKB-KW"/>
</dbReference>
<dbReference type="FunFam" id="4.10.970.10:FF:000001">
    <property type="entry name" value="X-ray repair cross-complementing protein 6 isoform X1"/>
    <property type="match status" value="1"/>
</dbReference>
<evidence type="ECO:0000256" key="7">
    <source>
        <dbReference type="ARBA" id="ARBA00022840"/>
    </source>
</evidence>
<accession>A0AA35RVM8</accession>
<keyword evidence="4" id="KW-0227">DNA damage</keyword>
<dbReference type="GO" id="GO:0003684">
    <property type="term" value="F:damaged DNA binding"/>
    <property type="evidence" value="ECO:0007669"/>
    <property type="project" value="InterPro"/>
</dbReference>
<evidence type="ECO:0000256" key="1">
    <source>
        <dbReference type="ARBA" id="ARBA00004123"/>
    </source>
</evidence>
<reference evidence="14" key="1">
    <citation type="submission" date="2023-03" db="EMBL/GenBank/DDBJ databases">
        <authorList>
            <person name="Steffen K."/>
            <person name="Cardenas P."/>
        </authorList>
    </citation>
    <scope>NUCLEOTIDE SEQUENCE</scope>
</reference>
<dbReference type="InterPro" id="IPR036361">
    <property type="entry name" value="SAP_dom_sf"/>
</dbReference>
<dbReference type="Gene3D" id="1.10.720.30">
    <property type="entry name" value="SAP domain"/>
    <property type="match status" value="1"/>
</dbReference>
<evidence type="ECO:0000313" key="14">
    <source>
        <dbReference type="EMBL" id="CAI8018052.1"/>
    </source>
</evidence>
<evidence type="ECO:0000256" key="12">
    <source>
        <dbReference type="SAM" id="MobiDB-lite"/>
    </source>
</evidence>
<evidence type="ECO:0000256" key="8">
    <source>
        <dbReference type="ARBA" id="ARBA00023125"/>
    </source>
</evidence>
<dbReference type="Gene3D" id="2.40.290.10">
    <property type="match status" value="1"/>
</dbReference>
<evidence type="ECO:0000259" key="13">
    <source>
        <dbReference type="PROSITE" id="PS50800"/>
    </source>
</evidence>
<dbReference type="Gene3D" id="1.10.1600.10">
    <property type="match status" value="1"/>
</dbReference>
<protein>
    <submittedName>
        <fullName evidence="14">X-ray repair cross-complementing protein 5</fullName>
    </submittedName>
</protein>
<dbReference type="FunFam" id="2.40.290.10:FF:000001">
    <property type="entry name" value="X-ray repair cross complementing 6"/>
    <property type="match status" value="1"/>
</dbReference>
<sequence length="367" mass="41503">IRVRSKEVKKRALQRIPLSLGPGLEIGVGVYCLVREAKKPSFVRLDQRSNEELKTQTRHICEDTGTELMPTDIKFYQPFGGEKVVFEKEEVTEMKKFGEPGLTLMGFKPRSRVKKHCYIKPSNFIFPDESVVKGSSSLFKVLLDRCLARDIVAICRYIARQNAQPFFVALVPQAENLGENNLQVESPGFHVVFLPFAEDFRTLHFEESTKANTEQIDKAKDIIKKLTFKYQPDSFENPVLQKHYRYLEAIALEHDEVEQVTDLTEPDIERISRRAGSLLEEFKELVYSDGYDPEQKPGAKRKAASNAPSAKRPRSSSEDVDVEAEARKGNLKKVTVPVLKAYLKGVGVSAGGKKQDLIDAVNEHLGF</sequence>
<comment type="subcellular location">
    <subcellularLocation>
        <location evidence="1">Nucleus</location>
    </subcellularLocation>
</comment>
<dbReference type="SMART" id="SM00559">
    <property type="entry name" value="Ku78"/>
    <property type="match status" value="1"/>
</dbReference>
<dbReference type="EMBL" id="CASHTH010001683">
    <property type="protein sequence ID" value="CAI8018052.1"/>
    <property type="molecule type" value="Genomic_DNA"/>
</dbReference>
<feature type="domain" description="SAP" evidence="13">
    <location>
        <begin position="331"/>
        <end position="365"/>
    </location>
</feature>
<evidence type="ECO:0000256" key="10">
    <source>
        <dbReference type="ARBA" id="ARBA00023204"/>
    </source>
</evidence>
<keyword evidence="8" id="KW-0238">DNA-binding</keyword>
<evidence type="ECO:0000256" key="3">
    <source>
        <dbReference type="ARBA" id="ARBA00022741"/>
    </source>
</evidence>
<keyword evidence="10" id="KW-0234">DNA repair</keyword>
<evidence type="ECO:0000256" key="6">
    <source>
        <dbReference type="ARBA" id="ARBA00022806"/>
    </source>
</evidence>
<evidence type="ECO:0000256" key="11">
    <source>
        <dbReference type="ARBA" id="ARBA00023242"/>
    </source>
</evidence>
<feature type="non-terminal residue" evidence="14">
    <location>
        <position position="1"/>
    </location>
</feature>
<dbReference type="SUPFAM" id="SSF100939">
    <property type="entry name" value="SPOC domain-like"/>
    <property type="match status" value="1"/>
</dbReference>
<dbReference type="SMART" id="SM00513">
    <property type="entry name" value="SAP"/>
    <property type="match status" value="1"/>
</dbReference>
<dbReference type="GO" id="GO:0006310">
    <property type="term" value="P:DNA recombination"/>
    <property type="evidence" value="ECO:0007669"/>
    <property type="project" value="UniProtKB-KW"/>
</dbReference>
<dbReference type="InterPro" id="IPR027388">
    <property type="entry name" value="Ku70_bridge/pillars_dom_sf"/>
</dbReference>
<evidence type="ECO:0000256" key="9">
    <source>
        <dbReference type="ARBA" id="ARBA00023172"/>
    </source>
</evidence>
<dbReference type="InterPro" id="IPR003034">
    <property type="entry name" value="SAP_dom"/>
</dbReference>
<dbReference type="InterPro" id="IPR006165">
    <property type="entry name" value="Ku70"/>
</dbReference>
<dbReference type="NCBIfam" id="TIGR00578">
    <property type="entry name" value="ku70"/>
    <property type="match status" value="1"/>
</dbReference>
<dbReference type="AlphaFoldDB" id="A0AA35RVM8"/>
<dbReference type="PANTHER" id="PTHR12604:SF2">
    <property type="entry name" value="X-RAY REPAIR CROSS-COMPLEMENTING PROTEIN 6"/>
    <property type="match status" value="1"/>
</dbReference>
<evidence type="ECO:0000256" key="5">
    <source>
        <dbReference type="ARBA" id="ARBA00022801"/>
    </source>
</evidence>
<keyword evidence="15" id="KW-1185">Reference proteome</keyword>
<dbReference type="PANTHER" id="PTHR12604">
    <property type="entry name" value="KU AUTOANTIGEN DNA HELICASE"/>
    <property type="match status" value="1"/>
</dbReference>
<dbReference type="GO" id="GO:0043564">
    <property type="term" value="C:Ku70:Ku80 complex"/>
    <property type="evidence" value="ECO:0007669"/>
    <property type="project" value="InterPro"/>
</dbReference>
<dbReference type="InterPro" id="IPR006164">
    <property type="entry name" value="DNA_bd_Ku70/Ku80"/>
</dbReference>
<dbReference type="GO" id="GO:0003690">
    <property type="term" value="F:double-stranded DNA binding"/>
    <property type="evidence" value="ECO:0007669"/>
    <property type="project" value="TreeGrafter"/>
</dbReference>
<proteinExistence type="inferred from homology"/>
<dbReference type="SUPFAM" id="SSF68906">
    <property type="entry name" value="SAP domain"/>
    <property type="match status" value="1"/>
</dbReference>
<dbReference type="Pfam" id="PF02037">
    <property type="entry name" value="SAP"/>
    <property type="match status" value="1"/>
</dbReference>
<dbReference type="InterPro" id="IPR005160">
    <property type="entry name" value="Ku_C"/>
</dbReference>
<dbReference type="GO" id="GO:0003678">
    <property type="term" value="F:DNA helicase activity"/>
    <property type="evidence" value="ECO:0007669"/>
    <property type="project" value="InterPro"/>
</dbReference>
<comment type="caution">
    <text evidence="14">The sequence shown here is derived from an EMBL/GenBank/DDBJ whole genome shotgun (WGS) entry which is preliminary data.</text>
</comment>
<name>A0AA35RVM8_GEOBA</name>
<gene>
    <name evidence="14" type="ORF">GBAR_LOCUS10904</name>
</gene>
<dbReference type="CDD" id="cd00788">
    <property type="entry name" value="KU70"/>
    <property type="match status" value="1"/>
</dbReference>
<keyword evidence="6" id="KW-0347">Helicase</keyword>